<reference evidence="1" key="1">
    <citation type="submission" date="2014-11" db="EMBL/GenBank/DDBJ databases">
        <authorList>
            <person name="Amaro Gonzalez C."/>
        </authorList>
    </citation>
    <scope>NUCLEOTIDE SEQUENCE</scope>
</reference>
<protein>
    <submittedName>
        <fullName evidence="1">Uncharacterized protein</fullName>
    </submittedName>
</protein>
<organism evidence="1">
    <name type="scientific">Anguilla anguilla</name>
    <name type="common">European freshwater eel</name>
    <name type="synonym">Muraena anguilla</name>
    <dbReference type="NCBI Taxonomy" id="7936"/>
    <lineage>
        <taxon>Eukaryota</taxon>
        <taxon>Metazoa</taxon>
        <taxon>Chordata</taxon>
        <taxon>Craniata</taxon>
        <taxon>Vertebrata</taxon>
        <taxon>Euteleostomi</taxon>
        <taxon>Actinopterygii</taxon>
        <taxon>Neopterygii</taxon>
        <taxon>Teleostei</taxon>
        <taxon>Anguilliformes</taxon>
        <taxon>Anguillidae</taxon>
        <taxon>Anguilla</taxon>
    </lineage>
</organism>
<accession>A0A0E9RSS2</accession>
<dbReference type="EMBL" id="GBXM01076368">
    <property type="protein sequence ID" value="JAH32209.1"/>
    <property type="molecule type" value="Transcribed_RNA"/>
</dbReference>
<sequence>MDGIFGPQRSIFFYSGTVNFYIKAYEVITKAHKVITTILLTL</sequence>
<evidence type="ECO:0000313" key="1">
    <source>
        <dbReference type="EMBL" id="JAH32209.1"/>
    </source>
</evidence>
<proteinExistence type="predicted"/>
<dbReference type="AlphaFoldDB" id="A0A0E9RSS2"/>
<reference evidence="1" key="2">
    <citation type="journal article" date="2015" name="Fish Shellfish Immunol.">
        <title>Early steps in the European eel (Anguilla anguilla)-Vibrio vulnificus interaction in the gills: Role of the RtxA13 toxin.</title>
        <authorList>
            <person name="Callol A."/>
            <person name="Pajuelo D."/>
            <person name="Ebbesson L."/>
            <person name="Teles M."/>
            <person name="MacKenzie S."/>
            <person name="Amaro C."/>
        </authorList>
    </citation>
    <scope>NUCLEOTIDE SEQUENCE</scope>
</reference>
<name>A0A0E9RSS2_ANGAN</name>